<reference evidence="4 5" key="1">
    <citation type="submission" date="2016-04" db="EMBL/GenBank/DDBJ databases">
        <authorList>
            <consortium name="Pathogen Informatics"/>
        </authorList>
    </citation>
    <scope>NUCLEOTIDE SEQUENCE [LARGE SCALE GENOMIC DNA]</scope>
    <source>
        <strain evidence="4 5">H050680373</strain>
    </source>
</reference>
<evidence type="ECO:0000259" key="3">
    <source>
        <dbReference type="Pfam" id="PF00206"/>
    </source>
</evidence>
<protein>
    <recommendedName>
        <fullName evidence="2">fumarate hydratase</fullName>
        <ecNumber evidence="2">4.2.1.2</ecNumber>
    </recommendedName>
</protein>
<dbReference type="SUPFAM" id="SSF48557">
    <property type="entry name" value="L-aspartase-like"/>
    <property type="match status" value="1"/>
</dbReference>
<name>A0A157SRI9_9BORD</name>
<dbReference type="Pfam" id="PF00206">
    <property type="entry name" value="Lyase_1"/>
    <property type="match status" value="1"/>
</dbReference>
<feature type="domain" description="Fumarate lyase N-terminal" evidence="3">
    <location>
        <begin position="25"/>
        <end position="306"/>
    </location>
</feature>
<dbReference type="InterPro" id="IPR000362">
    <property type="entry name" value="Fumarate_lyase_fam"/>
</dbReference>
<dbReference type="Proteomes" id="UP000076848">
    <property type="component" value="Unassembled WGS sequence"/>
</dbReference>
<dbReference type="EMBL" id="FKIF01000008">
    <property type="protein sequence ID" value="SAI72921.1"/>
    <property type="molecule type" value="Genomic_DNA"/>
</dbReference>
<dbReference type="InterPro" id="IPR008948">
    <property type="entry name" value="L-Aspartase-like"/>
</dbReference>
<dbReference type="GO" id="GO:0006106">
    <property type="term" value="P:fumarate metabolic process"/>
    <property type="evidence" value="ECO:0007669"/>
    <property type="project" value="InterPro"/>
</dbReference>
<dbReference type="InterPro" id="IPR005677">
    <property type="entry name" value="Fum_hydII"/>
</dbReference>
<comment type="similarity">
    <text evidence="1">Belongs to the class-II fumarase/aspartase family. Fumarase subfamily.</text>
</comment>
<dbReference type="PRINTS" id="PR00149">
    <property type="entry name" value="FUMRATELYASE"/>
</dbReference>
<gene>
    <name evidence="4" type="primary">fumC_2</name>
    <name evidence="4" type="ORF">SAMEA3906486_04352</name>
</gene>
<keyword evidence="5" id="KW-1185">Reference proteome</keyword>
<dbReference type="PANTHER" id="PTHR11444:SF22">
    <property type="entry name" value="FUMARATE HYDRATASE CLASS II"/>
    <property type="match status" value="1"/>
</dbReference>
<dbReference type="RefSeq" id="WP_066131736.1">
    <property type="nucleotide sequence ID" value="NZ_FKIF01000008.1"/>
</dbReference>
<proteinExistence type="inferred from homology"/>
<dbReference type="PANTHER" id="PTHR11444">
    <property type="entry name" value="ASPARTATEAMMONIA/ARGININOSUCCINATE/ADENYLOSUCCINATE LYASE"/>
    <property type="match status" value="1"/>
</dbReference>
<sequence length="377" mass="39511">MPHSDGEMAAREPGKFLPRIFLDTLMAHKAAAAQANRALGALPDDVAHAIAQQAQALRTGFPDDPGPSLWQSGCGLETNRWANARIALACLRAGVPATPEQVNRNQSTNDTFPTVLQLSLLRAYLAQLHPACDLLRARLRDSAARMGERLVMGRTFLRDAKWMPLSQIVGGWADLVQAHHEWLALAASALGTIPLGGYSLGNGDGVDPGFAAAYAVRWNASEDVPCRLSAAPSSEMAGIRCVAAFGGALGALAGGIEKMAGDVLLLCSGPEHGFADLGFQESAADSTTLLGKSNPKQATTLLMACAYARTQGGLAVDLAARGQLAVFTGFPLLAHVLLDAVHVLAQQTHVFAAEFVPSLHPLKPAGVSDPTPQEPVA</sequence>
<keyword evidence="4" id="KW-0456">Lyase</keyword>
<dbReference type="STRING" id="288768.SAMEA3906486_04352"/>
<dbReference type="AlphaFoldDB" id="A0A157SRI9"/>
<evidence type="ECO:0000256" key="1">
    <source>
        <dbReference type="ARBA" id="ARBA00009084"/>
    </source>
</evidence>
<dbReference type="GO" id="GO:0004333">
    <property type="term" value="F:fumarate hydratase activity"/>
    <property type="evidence" value="ECO:0007669"/>
    <property type="project" value="UniProtKB-EC"/>
</dbReference>
<evidence type="ECO:0000256" key="2">
    <source>
        <dbReference type="ARBA" id="ARBA00012921"/>
    </source>
</evidence>
<dbReference type="Gene3D" id="1.20.200.10">
    <property type="entry name" value="Fumarase/aspartase (Central domain)"/>
    <property type="match status" value="1"/>
</dbReference>
<dbReference type="Gene3D" id="1.10.275.10">
    <property type="entry name" value="Fumarase/aspartase (N-terminal domain)"/>
    <property type="match status" value="1"/>
</dbReference>
<evidence type="ECO:0000313" key="5">
    <source>
        <dbReference type="Proteomes" id="UP000076848"/>
    </source>
</evidence>
<dbReference type="OrthoDB" id="8632260at2"/>
<dbReference type="InterPro" id="IPR022761">
    <property type="entry name" value="Fumarate_lyase_N"/>
</dbReference>
<evidence type="ECO:0000313" key="4">
    <source>
        <dbReference type="EMBL" id="SAI72921.1"/>
    </source>
</evidence>
<dbReference type="InterPro" id="IPR024083">
    <property type="entry name" value="Fumarase/histidase_N"/>
</dbReference>
<organism evidence="4 5">
    <name type="scientific">Bordetella ansorpii</name>
    <dbReference type="NCBI Taxonomy" id="288768"/>
    <lineage>
        <taxon>Bacteria</taxon>
        <taxon>Pseudomonadati</taxon>
        <taxon>Pseudomonadota</taxon>
        <taxon>Betaproteobacteria</taxon>
        <taxon>Burkholderiales</taxon>
        <taxon>Alcaligenaceae</taxon>
        <taxon>Bordetella</taxon>
    </lineage>
</organism>
<accession>A0A157SRI9</accession>
<dbReference type="EC" id="4.2.1.2" evidence="2"/>